<protein>
    <submittedName>
        <fullName evidence="6">Succinylglutamate desuccinylase/aspartoacylase family protein</fullName>
    </submittedName>
</protein>
<name>A0ABT3ZCY5_9HYPH</name>
<dbReference type="Proteomes" id="UP001073227">
    <property type="component" value="Unassembled WGS sequence"/>
</dbReference>
<comment type="caution">
    <text evidence="6">The sequence shown here is derived from an EMBL/GenBank/DDBJ whole genome shotgun (WGS) entry which is preliminary data.</text>
</comment>
<feature type="domain" description="Succinylglutamate desuccinylase/Aspartoacylase catalytic" evidence="5">
    <location>
        <begin position="32"/>
        <end position="242"/>
    </location>
</feature>
<dbReference type="InterPro" id="IPR053138">
    <property type="entry name" value="N-alpha-Ac-DABA_deacetylase"/>
</dbReference>
<evidence type="ECO:0000313" key="6">
    <source>
        <dbReference type="EMBL" id="MCY0149164.1"/>
    </source>
</evidence>
<evidence type="ECO:0000256" key="1">
    <source>
        <dbReference type="ARBA" id="ARBA00001947"/>
    </source>
</evidence>
<dbReference type="EMBL" id="JAOVZR010000001">
    <property type="protein sequence ID" value="MCY0149164.1"/>
    <property type="molecule type" value="Genomic_DNA"/>
</dbReference>
<dbReference type="Gene3D" id="3.40.630.10">
    <property type="entry name" value="Zn peptidases"/>
    <property type="match status" value="1"/>
</dbReference>
<proteinExistence type="predicted"/>
<keyword evidence="2" id="KW-0479">Metal-binding</keyword>
<dbReference type="RefSeq" id="WP_267654667.1">
    <property type="nucleotide sequence ID" value="NZ_JAOVZR010000001.1"/>
</dbReference>
<dbReference type="Pfam" id="PF24827">
    <property type="entry name" value="AstE_AspA_cat"/>
    <property type="match status" value="1"/>
</dbReference>
<dbReference type="PANTHER" id="PTHR37326">
    <property type="entry name" value="BLL3975 PROTEIN"/>
    <property type="match status" value="1"/>
</dbReference>
<organism evidence="6 7">
    <name type="scientific">Hoeflea algicola</name>
    <dbReference type="NCBI Taxonomy" id="2983763"/>
    <lineage>
        <taxon>Bacteria</taxon>
        <taxon>Pseudomonadati</taxon>
        <taxon>Pseudomonadota</taxon>
        <taxon>Alphaproteobacteria</taxon>
        <taxon>Hyphomicrobiales</taxon>
        <taxon>Rhizobiaceae</taxon>
        <taxon>Hoeflea</taxon>
    </lineage>
</organism>
<gene>
    <name evidence="6" type="ORF">OEG84_15965</name>
</gene>
<comment type="cofactor">
    <cofactor evidence="1">
        <name>Zn(2+)</name>
        <dbReference type="ChEBI" id="CHEBI:29105"/>
    </cofactor>
</comment>
<reference evidence="6" key="1">
    <citation type="submission" date="2022-10" db="EMBL/GenBank/DDBJ databases">
        <title>Hoeflea sp. G2-23, isolated from marine algae.</title>
        <authorList>
            <person name="Kristyanto S."/>
            <person name="Kim J.M."/>
            <person name="Jeon C.O."/>
        </authorList>
    </citation>
    <scope>NUCLEOTIDE SEQUENCE</scope>
    <source>
        <strain evidence="6">G2-23</strain>
    </source>
</reference>
<evidence type="ECO:0000313" key="7">
    <source>
        <dbReference type="Proteomes" id="UP001073227"/>
    </source>
</evidence>
<dbReference type="PANTHER" id="PTHR37326:SF1">
    <property type="entry name" value="BLL3975 PROTEIN"/>
    <property type="match status" value="1"/>
</dbReference>
<accession>A0ABT3ZCY5</accession>
<dbReference type="SUPFAM" id="SSF53187">
    <property type="entry name" value="Zn-dependent exopeptidases"/>
    <property type="match status" value="1"/>
</dbReference>
<evidence type="ECO:0000256" key="2">
    <source>
        <dbReference type="ARBA" id="ARBA00022723"/>
    </source>
</evidence>
<evidence type="ECO:0000259" key="5">
    <source>
        <dbReference type="Pfam" id="PF24827"/>
    </source>
</evidence>
<evidence type="ECO:0000256" key="3">
    <source>
        <dbReference type="ARBA" id="ARBA00022801"/>
    </source>
</evidence>
<keyword evidence="7" id="KW-1185">Reference proteome</keyword>
<sequence>MKTEIETIAGETPGVAYQLTVHRLTGSDAGAPRTYIQAGLHADERPGVAALHYLIPMLEQAEAEGRLLGSITLVPHANPIGAAQHLFGDHMGRFSMGTRVNFNRDFPVPGKDGVRALDTATAPVFAERRLKSRLLELADDCPIVLDLHCDDESVQYLYVPEPLWPEMADLAACLDAEAALLWDSGSDCAFEEAVFEQMTARARESGGNLSGHCVTTVELRGQNDVDAGLARKDAEGLYRFLQGRGVVAADDSATPDLRADFVARQIRHVEMVEAPAGGTILFHVAPGERVQAGQMVAEIIVDPGCSGGAVAVTAPQAGYVLTRRIRRFVRMGDNLLKIIGDNQAVASRTGALED</sequence>
<keyword evidence="4" id="KW-0862">Zinc</keyword>
<evidence type="ECO:0000256" key="4">
    <source>
        <dbReference type="ARBA" id="ARBA00022833"/>
    </source>
</evidence>
<keyword evidence="3" id="KW-0378">Hydrolase</keyword>
<dbReference type="InterPro" id="IPR055438">
    <property type="entry name" value="AstE_AspA_cat"/>
</dbReference>